<proteinExistence type="predicted"/>
<dbReference type="EMBL" id="ML004985">
    <property type="protein sequence ID" value="RKP21128.1"/>
    <property type="molecule type" value="Genomic_DNA"/>
</dbReference>
<evidence type="ECO:0000313" key="6">
    <source>
        <dbReference type="Proteomes" id="UP000030755"/>
    </source>
</evidence>
<dbReference type="AlphaFoldDB" id="A0A075AQD9"/>
<organism evidence="4 6">
    <name type="scientific">Rozella allomycis (strain CSF55)</name>
    <dbReference type="NCBI Taxonomy" id="988480"/>
    <lineage>
        <taxon>Eukaryota</taxon>
        <taxon>Fungi</taxon>
        <taxon>Fungi incertae sedis</taxon>
        <taxon>Cryptomycota</taxon>
        <taxon>Cryptomycota incertae sedis</taxon>
        <taxon>Rozella</taxon>
    </lineage>
</organism>
<dbReference type="OMA" id="DGCIKFF"/>
<dbReference type="InterPro" id="IPR015943">
    <property type="entry name" value="WD40/YVTN_repeat-like_dom_sf"/>
</dbReference>
<sequence length="519" mass="58642">MDIDSDNRSKRSRNEFDRIVNTQVLLQPNNSPILSLKFSLSGKYLAVGGKDKVIRVFMLKSENWDNDSTSSRGFDDSRSVRSASMASLSNMNKQIFHPDCYRIYRGHQSDILDIAWSKNNFILSSSMDKTVRLWHITKRECLCVFQHQDFVPSVSFHPKDDRYFLSGSLDRRLRLWSIPEAKVAAFYDLPPQHILTAIGFAKKGKIAVAGTYNGPILLFETEGLKFLGEVKTGDKNQRKKLQALKSIQVLVSSNDSKIRAIDINTKCTLVKYVGAINKSSQSKASFHDNGRHVIIGSENGKVYLWSTEKEDRSINMFKKTPYNSKYESFQASNSSITCAIFAPSKTVDLLEQHGLREPILETITTETSNVVLKSRLTCTEGYIVITADWDGAVRVFENIRNEKSKIPVSVVESQIAQRLSNSSIASKQLSISDFNRKKSKPVPFNESLSSSSFLPKVSEIPALESTHDETRPSLKQTGTLTVLENKSCDNCHEKALYRTCDNERELIICTQCRAIFERE</sequence>
<accession>A0A075AQD9</accession>
<evidence type="ECO:0000313" key="5">
    <source>
        <dbReference type="EMBL" id="RKP21128.1"/>
    </source>
</evidence>
<name>A0A075AQD9_ROZAC</name>
<feature type="repeat" description="WD" evidence="3">
    <location>
        <begin position="144"/>
        <end position="186"/>
    </location>
</feature>
<reference evidence="4 6" key="1">
    <citation type="journal article" date="2013" name="Curr. Biol.">
        <title>Shared signatures of parasitism and phylogenomics unite Cryptomycota and microsporidia.</title>
        <authorList>
            <person name="James T.Y."/>
            <person name="Pelin A."/>
            <person name="Bonen L."/>
            <person name="Ahrendt S."/>
            <person name="Sain D."/>
            <person name="Corradi N."/>
            <person name="Stajich J.E."/>
        </authorList>
    </citation>
    <scope>NUCLEOTIDE SEQUENCE [LARGE SCALE GENOMIC DNA]</scope>
    <source>
        <strain evidence="4 6">CSF55</strain>
        <strain evidence="4 6">CSF55</strain>
    </source>
</reference>
<dbReference type="Proteomes" id="UP000030755">
    <property type="component" value="Unassembled WGS sequence"/>
</dbReference>
<dbReference type="PANTHER" id="PTHR14221">
    <property type="entry name" value="WD REPEAT DOMAIN 44"/>
    <property type="match status" value="1"/>
</dbReference>
<dbReference type="PROSITE" id="PS50294">
    <property type="entry name" value="WD_REPEATS_REGION"/>
    <property type="match status" value="2"/>
</dbReference>
<dbReference type="InterPro" id="IPR001680">
    <property type="entry name" value="WD40_rpt"/>
</dbReference>
<keyword evidence="2" id="KW-0677">Repeat</keyword>
<evidence type="ECO:0000256" key="2">
    <source>
        <dbReference type="ARBA" id="ARBA00022737"/>
    </source>
</evidence>
<dbReference type="PROSITE" id="PS50082">
    <property type="entry name" value="WD_REPEATS_2"/>
    <property type="match status" value="2"/>
</dbReference>
<reference evidence="5" key="3">
    <citation type="submission" date="2018-08" db="EMBL/GenBank/DDBJ databases">
        <title>Leveraging single-cell genomics to expand the Fungal Tree of Life.</title>
        <authorList>
            <consortium name="DOE Joint Genome Institute"/>
            <person name="Ahrendt S.R."/>
            <person name="Quandt C.A."/>
            <person name="Ciobanu D."/>
            <person name="Clum A."/>
            <person name="Salamov A."/>
            <person name="Andreopoulos B."/>
            <person name="Cheng J.-F."/>
            <person name="Woyke T."/>
            <person name="Pelin A."/>
            <person name="Henrissat B."/>
            <person name="Reynolds N."/>
            <person name="Benny G.L."/>
            <person name="Smith M.E."/>
            <person name="James T.Y."/>
            <person name="Grigoriev I.V."/>
        </authorList>
    </citation>
    <scope>NUCLEOTIDE SEQUENCE</scope>
    <source>
        <strain evidence="5">CSF55</strain>
    </source>
</reference>
<protein>
    <submittedName>
        <fullName evidence="5">WD40 repeat-like protein</fullName>
    </submittedName>
</protein>
<dbReference type="HOGENOM" id="CLU_009835_2_0_1"/>
<keyword evidence="1 3" id="KW-0853">WD repeat</keyword>
<feature type="repeat" description="WD" evidence="3">
    <location>
        <begin position="104"/>
        <end position="144"/>
    </location>
</feature>
<evidence type="ECO:0000256" key="3">
    <source>
        <dbReference type="PROSITE-ProRule" id="PRU00221"/>
    </source>
</evidence>
<evidence type="ECO:0000313" key="4">
    <source>
        <dbReference type="EMBL" id="EPZ32433.1"/>
    </source>
</evidence>
<dbReference type="Gene3D" id="2.130.10.10">
    <property type="entry name" value="YVTN repeat-like/Quinoprotein amine dehydrogenase"/>
    <property type="match status" value="1"/>
</dbReference>
<reference evidence="7" key="2">
    <citation type="journal article" date="2018" name="Nat. Microbiol.">
        <title>Leveraging single-cell genomics to expand the fungal tree of life.</title>
        <authorList>
            <person name="Ahrendt S.R."/>
            <person name="Quandt C.A."/>
            <person name="Ciobanu D."/>
            <person name="Clum A."/>
            <person name="Salamov A."/>
            <person name="Andreopoulos B."/>
            <person name="Cheng J.F."/>
            <person name="Woyke T."/>
            <person name="Pelin A."/>
            <person name="Henrissat B."/>
            <person name="Reynolds N.K."/>
            <person name="Benny G.L."/>
            <person name="Smith M.E."/>
            <person name="James T.Y."/>
            <person name="Grigoriev I.V."/>
        </authorList>
    </citation>
    <scope>NUCLEOTIDE SEQUENCE [LARGE SCALE GENOMIC DNA]</scope>
    <source>
        <strain evidence="7">CSF55</strain>
    </source>
</reference>
<dbReference type="SMART" id="SM00320">
    <property type="entry name" value="WD40"/>
    <property type="match status" value="5"/>
</dbReference>
<dbReference type="STRING" id="988480.A0A075AQD9"/>
<gene>
    <name evidence="4" type="ORF">O9G_001335</name>
    <name evidence="5" type="ORF">ROZALSC1DRAFT_27440</name>
</gene>
<dbReference type="InterPro" id="IPR036322">
    <property type="entry name" value="WD40_repeat_dom_sf"/>
</dbReference>
<dbReference type="PANTHER" id="PTHR14221:SF0">
    <property type="entry name" value="WD REPEAT-CONTAINING PROTEIN 44"/>
    <property type="match status" value="1"/>
</dbReference>
<dbReference type="EMBL" id="KE561154">
    <property type="protein sequence ID" value="EPZ32433.1"/>
    <property type="molecule type" value="Genomic_DNA"/>
</dbReference>
<dbReference type="OrthoDB" id="1932312at2759"/>
<dbReference type="Pfam" id="PF00400">
    <property type="entry name" value="WD40"/>
    <property type="match status" value="4"/>
</dbReference>
<dbReference type="Proteomes" id="UP000281549">
    <property type="component" value="Unassembled WGS sequence"/>
</dbReference>
<evidence type="ECO:0000313" key="7">
    <source>
        <dbReference type="Proteomes" id="UP000281549"/>
    </source>
</evidence>
<evidence type="ECO:0000256" key="1">
    <source>
        <dbReference type="ARBA" id="ARBA00022574"/>
    </source>
</evidence>
<keyword evidence="6" id="KW-1185">Reference proteome</keyword>
<dbReference type="SUPFAM" id="SSF50978">
    <property type="entry name" value="WD40 repeat-like"/>
    <property type="match status" value="1"/>
</dbReference>
<dbReference type="InterPro" id="IPR040324">
    <property type="entry name" value="WDR44/Dgr2"/>
</dbReference>